<evidence type="ECO:0000313" key="1">
    <source>
        <dbReference type="EMBL" id="GAA3136695.1"/>
    </source>
</evidence>
<reference evidence="2" key="1">
    <citation type="journal article" date="2019" name="Int. J. Syst. Evol. Microbiol.">
        <title>The Global Catalogue of Microorganisms (GCM) 10K type strain sequencing project: providing services to taxonomists for standard genome sequencing and annotation.</title>
        <authorList>
            <consortium name="The Broad Institute Genomics Platform"/>
            <consortium name="The Broad Institute Genome Sequencing Center for Infectious Disease"/>
            <person name="Wu L."/>
            <person name="Ma J."/>
        </authorList>
    </citation>
    <scope>NUCLEOTIDE SEQUENCE [LARGE SCALE GENOMIC DNA]</scope>
    <source>
        <strain evidence="2">JCM 9373</strain>
    </source>
</reference>
<evidence type="ECO:0000313" key="2">
    <source>
        <dbReference type="Proteomes" id="UP001500320"/>
    </source>
</evidence>
<dbReference type="Proteomes" id="UP001500320">
    <property type="component" value="Unassembled WGS sequence"/>
</dbReference>
<organism evidence="1 2">
    <name type="scientific">Planomonospora alba</name>
    <dbReference type="NCBI Taxonomy" id="161354"/>
    <lineage>
        <taxon>Bacteria</taxon>
        <taxon>Bacillati</taxon>
        <taxon>Actinomycetota</taxon>
        <taxon>Actinomycetes</taxon>
        <taxon>Streptosporangiales</taxon>
        <taxon>Streptosporangiaceae</taxon>
        <taxon>Planomonospora</taxon>
    </lineage>
</organism>
<gene>
    <name evidence="1" type="ORF">GCM10010466_29390</name>
</gene>
<proteinExistence type="predicted"/>
<accession>A0ABP6N516</accession>
<evidence type="ECO:0008006" key="3">
    <source>
        <dbReference type="Google" id="ProtNLM"/>
    </source>
</evidence>
<comment type="caution">
    <text evidence="1">The sequence shown here is derived from an EMBL/GenBank/DDBJ whole genome shotgun (WGS) entry which is preliminary data.</text>
</comment>
<sequence>MAERSFPFDGGSGSVITENDWSMLTQNWQDSGVIANDFSDTALTVTTLGETGKIYVQPGQATIRGFHYVNESALALTVPQNTDSQYERIDLVVVRLDKATNAVRAYLKVGTPASTPVPPTVDRSFDSPEIPLARVTVPASSSTIPVGSGRIADVREFIGKRVRITNDPGSLPLGSIAYRPSEDKFYGVKTAGATELGAGSSGGGGTPTGGGVTICTVDTRPPSPTEGQQIYETDSHRYLVWSGTAWVPVSFSPMMVRRRYLGPQSINLLTAGTFYPVEFSHWDYDVVPPGWDSWTVDSDESWMSYPPGSLRGESFWHLEFACEITNPSAGVIYHAQIFSGTTDYNVYTQSVTSTSTSPLHLSVSADIRIRAGLSQGTYAQLARTGGSSGGIEVRDARYSIRRTG</sequence>
<keyword evidence="2" id="KW-1185">Reference proteome</keyword>
<protein>
    <recommendedName>
        <fullName evidence="3">Minor tail protein</fullName>
    </recommendedName>
</protein>
<dbReference type="EMBL" id="BAAAUT010000021">
    <property type="protein sequence ID" value="GAA3136695.1"/>
    <property type="molecule type" value="Genomic_DNA"/>
</dbReference>
<name>A0ABP6N516_9ACTN</name>